<evidence type="ECO:0000313" key="2">
    <source>
        <dbReference type="EMBL" id="MFC3103560.1"/>
    </source>
</evidence>
<dbReference type="EMBL" id="JBHRSS010000003">
    <property type="protein sequence ID" value="MFC3103560.1"/>
    <property type="molecule type" value="Genomic_DNA"/>
</dbReference>
<feature type="transmembrane region" description="Helical" evidence="1">
    <location>
        <begin position="114"/>
        <end position="146"/>
    </location>
</feature>
<dbReference type="SUPFAM" id="SSF53649">
    <property type="entry name" value="Alkaline phosphatase-like"/>
    <property type="match status" value="1"/>
</dbReference>
<feature type="transmembrane region" description="Helical" evidence="1">
    <location>
        <begin position="12"/>
        <end position="32"/>
    </location>
</feature>
<dbReference type="Gene3D" id="3.40.720.10">
    <property type="entry name" value="Alkaline Phosphatase, subunit A"/>
    <property type="match status" value="1"/>
</dbReference>
<dbReference type="RefSeq" id="WP_380687704.1">
    <property type="nucleotide sequence ID" value="NZ_JBHRSS010000003.1"/>
</dbReference>
<organism evidence="2 3">
    <name type="scientific">Salinisphaera aquimarina</name>
    <dbReference type="NCBI Taxonomy" id="2094031"/>
    <lineage>
        <taxon>Bacteria</taxon>
        <taxon>Pseudomonadati</taxon>
        <taxon>Pseudomonadota</taxon>
        <taxon>Gammaproteobacteria</taxon>
        <taxon>Salinisphaerales</taxon>
        <taxon>Salinisphaeraceae</taxon>
        <taxon>Salinisphaera</taxon>
    </lineage>
</organism>
<proteinExistence type="predicted"/>
<evidence type="ECO:0000313" key="3">
    <source>
        <dbReference type="Proteomes" id="UP001595462"/>
    </source>
</evidence>
<reference evidence="3" key="1">
    <citation type="journal article" date="2019" name="Int. J. Syst. Evol. Microbiol.">
        <title>The Global Catalogue of Microorganisms (GCM) 10K type strain sequencing project: providing services to taxonomists for standard genome sequencing and annotation.</title>
        <authorList>
            <consortium name="The Broad Institute Genomics Platform"/>
            <consortium name="The Broad Institute Genome Sequencing Center for Infectious Disease"/>
            <person name="Wu L."/>
            <person name="Ma J."/>
        </authorList>
    </citation>
    <scope>NUCLEOTIDE SEQUENCE [LARGE SCALE GENOMIC DNA]</scope>
    <source>
        <strain evidence="3">KCTC 52640</strain>
    </source>
</reference>
<evidence type="ECO:0000256" key="1">
    <source>
        <dbReference type="SAM" id="Phobius"/>
    </source>
</evidence>
<feature type="transmembrane region" description="Helical" evidence="1">
    <location>
        <begin position="158"/>
        <end position="177"/>
    </location>
</feature>
<accession>A0ABV7EQB3</accession>
<dbReference type="Proteomes" id="UP001595462">
    <property type="component" value="Unassembled WGS sequence"/>
</dbReference>
<feature type="transmembrane region" description="Helical" evidence="1">
    <location>
        <begin position="68"/>
        <end position="94"/>
    </location>
</feature>
<comment type="caution">
    <text evidence="2">The sequence shown here is derived from an EMBL/GenBank/DDBJ whole genome shotgun (WGS) entry which is preliminary data.</text>
</comment>
<keyword evidence="1" id="KW-0472">Membrane</keyword>
<gene>
    <name evidence="2" type="ORF">ACFOSU_06615</name>
</gene>
<keyword evidence="1" id="KW-0812">Transmembrane</keyword>
<keyword evidence="1" id="KW-1133">Transmembrane helix</keyword>
<sequence>MRLATRRRMTSGAAALARGLLALVLLYGLAVLPHTPGGFAQPSWWPLPAETAVIALLALLLPRAGFNLLRVVVTLAAALVLALKLADLGTFAAFNRGFNPLLDAQLPRFGWNVLSHSIGTGLALIASAGAVLLLAITLALLFWTLGGLRDWPRTARRILAGMSLLGLATWLLPALMWPQRAPLLADAATTRLVGARGVQIVASARDLARFRQTLAADSQSPAPEPLFKTLADKDVLLVFVESYGRSAIDRPLYGDVIKPRLATFQHEIGAAGFHARSGWLTSPTFGGQSWLAHATLLSGLWIDNQPRYAALIDSDRFSLNRLFAHAGWHTAAVMPAITRAWPEGDWYGYDATLGAADLGYRGRPFNWITMPDQYTLAAIQRDLLTPGDRPPVMIETALISSHAPWTPIPPLLDWHTIGDGRVFNKYADAGDPPEVVWQDYDRVRAQYRKAIDYSLQTLASFIATRANDDLVVIILGDHQPAPLVTGDNASRDVPIHIIAHDPAVLEAIGGWHWAAGMTPGDGTPVWRMDAFRDRLIEVFSRPH</sequence>
<protein>
    <submittedName>
        <fullName evidence="2">Sulfatase</fullName>
    </submittedName>
</protein>
<name>A0ABV7EQB3_9GAMM</name>
<dbReference type="InterPro" id="IPR017850">
    <property type="entry name" value="Alkaline_phosphatase_core_sf"/>
</dbReference>
<keyword evidence="3" id="KW-1185">Reference proteome</keyword>
<feature type="transmembrane region" description="Helical" evidence="1">
    <location>
        <begin position="44"/>
        <end position="61"/>
    </location>
</feature>